<feature type="region of interest" description="Disordered" evidence="2">
    <location>
        <begin position="83"/>
        <end position="104"/>
    </location>
</feature>
<dbReference type="OrthoDB" id="5419315at2759"/>
<gene>
    <name evidence="3" type="ORF">NFIA_101720</name>
</gene>
<accession>A1CVN6</accession>
<dbReference type="PANTHER" id="PTHR37534">
    <property type="entry name" value="TRANSCRIPTIONAL ACTIVATOR PROTEIN UGA3"/>
    <property type="match status" value="1"/>
</dbReference>
<dbReference type="GO" id="GO:0005634">
    <property type="term" value="C:nucleus"/>
    <property type="evidence" value="ECO:0007669"/>
    <property type="project" value="TreeGrafter"/>
</dbReference>
<evidence type="ECO:0000256" key="1">
    <source>
        <dbReference type="ARBA" id="ARBA00023242"/>
    </source>
</evidence>
<dbReference type="EMBL" id="DS027685">
    <property type="protein sequence ID" value="EAW24688.1"/>
    <property type="molecule type" value="Genomic_DNA"/>
</dbReference>
<sequence>MEGNRTRTGHPSSRFSSVSRGGPSLLVPGCRGSKPPFRPVTASSRKRLGKNRLPRCRQRELPQQANNVSVLAAGRVADAEGNFVDETPATPSLHESGTVEHEQSPAESHVEPLQLLPAPSHATVHPPSNTAIPTQQARREVSFTALSDSGNDPETGLLRHYCYALAPWIDVGDPSRAFGLEFLILGRRVRPLLAAILALAAGQRSLVVPTHAADDLARGLRFREEAENGLPLQSTTIQRAGNVFFMLHDFFSSRPSQWKTLVTGYINAPGGLGCLSASDGGLNEPSFCVMLRIGELDKLPELIMLIPAPVSVSEPSSIKQVYQHILLLLAHTLSFIFGGPTAYLEGLGQVDTVPALNPVSQWNYLWTECRRWYQNRPLQVQPVLDVRAAHADEIDPQNASSFPILVYTTPLALVANAVYHVASFLLLTRKPRFVKTLTGPKCLSSSIWHAQSIAGIATSNDTVEQWDPILIAALLLIAKDMTHHLQQSAVLNRLQRITELTGINLDYEIESLQSQWRMSRYEPIA</sequence>
<protein>
    <recommendedName>
        <fullName evidence="5">C6 finger domain protein</fullName>
    </recommendedName>
</protein>
<dbReference type="GO" id="GO:0003700">
    <property type="term" value="F:DNA-binding transcription factor activity"/>
    <property type="evidence" value="ECO:0007669"/>
    <property type="project" value="TreeGrafter"/>
</dbReference>
<dbReference type="RefSeq" id="XP_001266585.1">
    <property type="nucleotide sequence ID" value="XM_001266584.1"/>
</dbReference>
<dbReference type="OMA" id="SHIWHAQ"/>
<dbReference type="GO" id="GO:0045944">
    <property type="term" value="P:positive regulation of transcription by RNA polymerase II"/>
    <property type="evidence" value="ECO:0007669"/>
    <property type="project" value="TreeGrafter"/>
</dbReference>
<evidence type="ECO:0000313" key="4">
    <source>
        <dbReference type="Proteomes" id="UP000006702"/>
    </source>
</evidence>
<feature type="region of interest" description="Disordered" evidence="2">
    <location>
        <begin position="1"/>
        <end position="62"/>
    </location>
</feature>
<organism evidence="3 4">
    <name type="scientific">Neosartorya fischeri (strain ATCC 1020 / DSM 3700 / CBS 544.65 / FGSC A1164 / JCM 1740 / NRRL 181 / WB 181)</name>
    <name type="common">Aspergillus fischerianus</name>
    <dbReference type="NCBI Taxonomy" id="331117"/>
    <lineage>
        <taxon>Eukaryota</taxon>
        <taxon>Fungi</taxon>
        <taxon>Dikarya</taxon>
        <taxon>Ascomycota</taxon>
        <taxon>Pezizomycotina</taxon>
        <taxon>Eurotiomycetes</taxon>
        <taxon>Eurotiomycetidae</taxon>
        <taxon>Eurotiales</taxon>
        <taxon>Aspergillaceae</taxon>
        <taxon>Aspergillus</taxon>
        <taxon>Aspergillus subgen. Fumigati</taxon>
    </lineage>
</organism>
<dbReference type="eggNOG" id="ENOG502SNQ5">
    <property type="taxonomic scope" value="Eukaryota"/>
</dbReference>
<keyword evidence="1" id="KW-0539">Nucleus</keyword>
<evidence type="ECO:0008006" key="5">
    <source>
        <dbReference type="Google" id="ProtNLM"/>
    </source>
</evidence>
<dbReference type="HOGENOM" id="CLU_008719_6_1_1"/>
<dbReference type="VEuPathDB" id="FungiDB:NFIA_101720"/>
<reference evidence="4" key="1">
    <citation type="journal article" date="2008" name="PLoS Genet.">
        <title>Genomic islands in the pathogenic filamentous fungus Aspergillus fumigatus.</title>
        <authorList>
            <person name="Fedorova N.D."/>
            <person name="Khaldi N."/>
            <person name="Joardar V.S."/>
            <person name="Maiti R."/>
            <person name="Amedeo P."/>
            <person name="Anderson M.J."/>
            <person name="Crabtree J."/>
            <person name="Silva J.C."/>
            <person name="Badger J.H."/>
            <person name="Albarraq A."/>
            <person name="Angiuoli S."/>
            <person name="Bussey H."/>
            <person name="Bowyer P."/>
            <person name="Cotty P.J."/>
            <person name="Dyer P.S."/>
            <person name="Egan A."/>
            <person name="Galens K."/>
            <person name="Fraser-Liggett C.M."/>
            <person name="Haas B.J."/>
            <person name="Inman J.M."/>
            <person name="Kent R."/>
            <person name="Lemieux S."/>
            <person name="Malavazi I."/>
            <person name="Orvis J."/>
            <person name="Roemer T."/>
            <person name="Ronning C.M."/>
            <person name="Sundaram J.P."/>
            <person name="Sutton G."/>
            <person name="Turner G."/>
            <person name="Venter J.C."/>
            <person name="White O.R."/>
            <person name="Whitty B.R."/>
            <person name="Youngman P."/>
            <person name="Wolfe K.H."/>
            <person name="Goldman G.H."/>
            <person name="Wortman J.R."/>
            <person name="Jiang B."/>
            <person name="Denning D.W."/>
            <person name="Nierman W.C."/>
        </authorList>
    </citation>
    <scope>NUCLEOTIDE SEQUENCE [LARGE SCALE GENOMIC DNA]</scope>
    <source>
        <strain evidence="4">ATCC 1020 / DSM 3700 / CBS 544.65 / FGSC A1164 / JCM 1740 / NRRL 181 / WB 181</strain>
    </source>
</reference>
<dbReference type="AlphaFoldDB" id="A1CVN6"/>
<dbReference type="Proteomes" id="UP000006702">
    <property type="component" value="Unassembled WGS sequence"/>
</dbReference>
<dbReference type="PANTHER" id="PTHR37534:SF4">
    <property type="entry name" value="ZN(II)2CYS6 TRANSCRIPTION FACTOR (EUROFUNG)"/>
    <property type="match status" value="1"/>
</dbReference>
<feature type="compositionally biased region" description="Polar residues" evidence="2">
    <location>
        <begin position="9"/>
        <end position="19"/>
    </location>
</feature>
<evidence type="ECO:0000256" key="2">
    <source>
        <dbReference type="SAM" id="MobiDB-lite"/>
    </source>
</evidence>
<dbReference type="GeneID" id="4593337"/>
<dbReference type="KEGG" id="nfi:NFIA_101720"/>
<feature type="compositionally biased region" description="Basic residues" evidence="2">
    <location>
        <begin position="44"/>
        <end position="56"/>
    </location>
</feature>
<dbReference type="GO" id="GO:0000976">
    <property type="term" value="F:transcription cis-regulatory region binding"/>
    <property type="evidence" value="ECO:0007669"/>
    <property type="project" value="TreeGrafter"/>
</dbReference>
<evidence type="ECO:0000313" key="3">
    <source>
        <dbReference type="EMBL" id="EAW24688.1"/>
    </source>
</evidence>
<keyword evidence="4" id="KW-1185">Reference proteome</keyword>
<proteinExistence type="predicted"/>
<name>A1CVN6_NEOFI</name>